<dbReference type="GeneID" id="103524795"/>
<dbReference type="RefSeq" id="XP_008488050.1">
    <property type="nucleotide sequence ID" value="XM_008489828.2"/>
</dbReference>
<accession>A0A1S3DU67</accession>
<evidence type="ECO:0000259" key="1">
    <source>
        <dbReference type="Pfam" id="PF00011"/>
    </source>
</evidence>
<dbReference type="InterPro" id="IPR008978">
    <property type="entry name" value="HSP20-like_chaperone"/>
</dbReference>
<dbReference type="Gene3D" id="2.60.40.790">
    <property type="match status" value="1"/>
</dbReference>
<proteinExistence type="predicted"/>
<feature type="domain" description="SHSP" evidence="1">
    <location>
        <begin position="186"/>
        <end position="267"/>
    </location>
</feature>
<dbReference type="CDD" id="cd00298">
    <property type="entry name" value="ACD_sHsps_p23-like"/>
    <property type="match status" value="1"/>
</dbReference>
<dbReference type="Proteomes" id="UP000079169">
    <property type="component" value="Unplaced"/>
</dbReference>
<protein>
    <submittedName>
        <fullName evidence="3">Uncharacterized protein LOC103524795</fullName>
    </submittedName>
</protein>
<dbReference type="AlphaFoldDB" id="A0A1S3DU67"/>
<evidence type="ECO:0000313" key="3">
    <source>
        <dbReference type="RefSeq" id="XP_008488050.1"/>
    </source>
</evidence>
<dbReference type="PaxDb" id="121845-A0A1S3DU67"/>
<evidence type="ECO:0000313" key="2">
    <source>
        <dbReference type="Proteomes" id="UP000079169"/>
    </source>
</evidence>
<dbReference type="KEGG" id="dci:103524795"/>
<name>A0A1S3DU67_DIACI</name>
<dbReference type="InterPro" id="IPR002068">
    <property type="entry name" value="A-crystallin/Hsp20_dom"/>
</dbReference>
<gene>
    <name evidence="3" type="primary">LOC103524795</name>
</gene>
<keyword evidence="2" id="KW-1185">Reference proteome</keyword>
<reference evidence="3" key="1">
    <citation type="submission" date="2025-08" db="UniProtKB">
        <authorList>
            <consortium name="RefSeq"/>
        </authorList>
    </citation>
    <scope>IDENTIFICATION</scope>
</reference>
<dbReference type="Pfam" id="PF00011">
    <property type="entry name" value="HSP20"/>
    <property type="match status" value="1"/>
</dbReference>
<dbReference type="SUPFAM" id="SSF49764">
    <property type="entry name" value="HSP20-like chaperones"/>
    <property type="match status" value="1"/>
</dbReference>
<organism evidence="2 3">
    <name type="scientific">Diaphorina citri</name>
    <name type="common">Asian citrus psyllid</name>
    <dbReference type="NCBI Taxonomy" id="121845"/>
    <lineage>
        <taxon>Eukaryota</taxon>
        <taxon>Metazoa</taxon>
        <taxon>Ecdysozoa</taxon>
        <taxon>Arthropoda</taxon>
        <taxon>Hexapoda</taxon>
        <taxon>Insecta</taxon>
        <taxon>Pterygota</taxon>
        <taxon>Neoptera</taxon>
        <taxon>Paraneoptera</taxon>
        <taxon>Hemiptera</taxon>
        <taxon>Sternorrhyncha</taxon>
        <taxon>Psylloidea</taxon>
        <taxon>Psyllidae</taxon>
        <taxon>Diaphorininae</taxon>
        <taxon>Diaphorina</taxon>
    </lineage>
</organism>
<sequence length="270" mass="29946">MTLGCYGKLLALPCWAISVRNATELCIIPCKHHVLRYLLNLIDIINNIRLLWEALSTPMLGHGQTLEDLVNELTGGPQLGSVVISVGVGNTPFYAPNVASPTFNAPVPSVTPWNVNPWPQSSPSPYINCQPSPISPSIPLQSSSFPHVPYTTTSKVYNIPSICQSLSPKPLGKLLFPTIYDFKHGSFFKMLIHMSGFEAKNINISANKNSIELRAVKEEIEKQVQDFSGYILKQVARIFYFPEAIEENKIQISINENVIGILIPWKQNAC</sequence>